<evidence type="ECO:0000256" key="2">
    <source>
        <dbReference type="ARBA" id="ARBA00022679"/>
    </source>
</evidence>
<protein>
    <recommendedName>
        <fullName evidence="9">Thiamine-phosphate synthase</fullName>
        <shortName evidence="9">TP synthase</shortName>
        <shortName evidence="9">TPS</shortName>
        <ecNumber evidence="9">2.5.1.3</ecNumber>
    </recommendedName>
    <alternativeName>
        <fullName evidence="9">Thiamine-phosphate pyrophosphorylase</fullName>
        <shortName evidence="9">TMP pyrophosphorylase</shortName>
        <shortName evidence="9">TMP-PPase</shortName>
    </alternativeName>
</protein>
<dbReference type="FunFam" id="3.20.20.70:FF:000096">
    <property type="entry name" value="Thiamine-phosphate synthase"/>
    <property type="match status" value="1"/>
</dbReference>
<evidence type="ECO:0000313" key="14">
    <source>
        <dbReference type="Proteomes" id="UP000565078"/>
    </source>
</evidence>
<reference evidence="14" key="1">
    <citation type="journal article" date="2020" name="bioRxiv">
        <title>A rank-normalized archaeal taxonomy based on genome phylogeny resolves widespread incomplete and uneven classifications.</title>
        <authorList>
            <person name="Rinke C."/>
            <person name="Chuvochina M."/>
            <person name="Mussig A.J."/>
            <person name="Chaumeil P.-A."/>
            <person name="Waite D.W."/>
            <person name="Whitman W.B."/>
            <person name="Parks D.H."/>
            <person name="Hugenholtz P."/>
        </authorList>
    </citation>
    <scope>NUCLEOTIDE SEQUENCE [LARGE SCALE GENOMIC DNA]</scope>
</reference>
<feature type="binding site" evidence="9">
    <location>
        <position position="161"/>
    </location>
    <ligand>
        <name>2-[(2R,5Z)-2-carboxy-4-methylthiazol-5(2H)-ylidene]ethyl phosphate</name>
        <dbReference type="ChEBI" id="CHEBI:62899"/>
    </ligand>
</feature>
<evidence type="ECO:0000256" key="1">
    <source>
        <dbReference type="ARBA" id="ARBA00005165"/>
    </source>
</evidence>
<keyword evidence="3 9" id="KW-0479">Metal-binding</keyword>
<organism evidence="13 14">
    <name type="scientific">Candidatus Iainarchaeum sp</name>
    <dbReference type="NCBI Taxonomy" id="3101447"/>
    <lineage>
        <taxon>Archaea</taxon>
        <taxon>Candidatus Iainarchaeota</taxon>
        <taxon>Candidatus Iainarchaeia</taxon>
        <taxon>Candidatus Iainarchaeales</taxon>
        <taxon>Candidatus Iainarchaeaceae</taxon>
        <taxon>Candidatus Iainarchaeum</taxon>
    </lineage>
</organism>
<dbReference type="PANTHER" id="PTHR20857:SF23">
    <property type="entry name" value="THIAMINE BIOSYNTHETIC BIFUNCTIONAL ENZYME"/>
    <property type="match status" value="1"/>
</dbReference>
<feature type="binding site" evidence="9">
    <location>
        <position position="67"/>
    </location>
    <ligand>
        <name>Mg(2+)</name>
        <dbReference type="ChEBI" id="CHEBI:18420"/>
    </ligand>
</feature>
<name>A0A7J4IZ55_9ARCH</name>
<feature type="binding site" evidence="9">
    <location>
        <begin position="35"/>
        <end position="39"/>
    </location>
    <ligand>
        <name>4-amino-2-methyl-5-(diphosphooxymethyl)pyrimidine</name>
        <dbReference type="ChEBI" id="CHEBI:57841"/>
    </ligand>
</feature>
<evidence type="ECO:0000256" key="7">
    <source>
        <dbReference type="ARBA" id="ARBA00047851"/>
    </source>
</evidence>
<dbReference type="GO" id="GO:0009229">
    <property type="term" value="P:thiamine diphosphate biosynthetic process"/>
    <property type="evidence" value="ECO:0007669"/>
    <property type="project" value="UniProtKB-UniRule"/>
</dbReference>
<sequence length="207" mass="21361">MRNWDFYMVTDSALSKGGVLNDVGQAISAGCTAVQYREKSLPFEKMAMEAKAIAALCKGRADFIVNDHLDVMLASGADGIHIGDGDVAIEEIKKAAPNAIIGVSVRSAKEAKDAQDKGASYVGLGPVFPTSTKPDAGLPVGLSEIGSVKKAVTIPVIAIGGINHSNVARVIHAGADGAAMISAIVASDGVFSAVSEAKRIINESRRV</sequence>
<keyword evidence="2 9" id="KW-0808">Transferase</keyword>
<comment type="function">
    <text evidence="9">Condenses 4-methyl-5-(beta-hydroxyethyl)thiazole monophosphate (THZ-P) and 2-methyl-4-amino-5-hydroxymethyl pyrimidine pyrophosphate (HMP-PP) to form thiamine monophosphate (TMP).</text>
</comment>
<dbReference type="Proteomes" id="UP000565078">
    <property type="component" value="Unassembled WGS sequence"/>
</dbReference>
<dbReference type="GO" id="GO:0000287">
    <property type="term" value="F:magnesium ion binding"/>
    <property type="evidence" value="ECO:0007669"/>
    <property type="project" value="UniProtKB-UniRule"/>
</dbReference>
<dbReference type="NCBIfam" id="TIGR00693">
    <property type="entry name" value="thiE"/>
    <property type="match status" value="1"/>
</dbReference>
<dbReference type="PANTHER" id="PTHR20857">
    <property type="entry name" value="THIAMINE-PHOSPHATE PYROPHOSPHORYLASE"/>
    <property type="match status" value="1"/>
</dbReference>
<evidence type="ECO:0000256" key="8">
    <source>
        <dbReference type="ARBA" id="ARBA00047883"/>
    </source>
</evidence>
<dbReference type="Gene3D" id="3.20.20.70">
    <property type="entry name" value="Aldolase class I"/>
    <property type="match status" value="1"/>
</dbReference>
<dbReference type="InterPro" id="IPR034291">
    <property type="entry name" value="TMP_synthase"/>
</dbReference>
<gene>
    <name evidence="9 13" type="primary">thiE</name>
    <name evidence="13" type="ORF">HA254_02655</name>
</gene>
<feature type="binding site" evidence="9">
    <location>
        <begin position="181"/>
        <end position="182"/>
    </location>
    <ligand>
        <name>2-[(2R,5Z)-2-carboxy-4-methylthiazol-5(2H)-ylidene]ethyl phosphate</name>
        <dbReference type="ChEBI" id="CHEBI:62899"/>
    </ligand>
</feature>
<feature type="binding site" evidence="9">
    <location>
        <begin position="130"/>
        <end position="132"/>
    </location>
    <ligand>
        <name>2-[(2R,5Z)-2-carboxy-4-methylthiazol-5(2H)-ylidene]ethyl phosphate</name>
        <dbReference type="ChEBI" id="CHEBI:62899"/>
    </ligand>
</feature>
<dbReference type="EC" id="2.5.1.3" evidence="9"/>
<dbReference type="HAMAP" id="MF_00097">
    <property type="entry name" value="TMP_synthase"/>
    <property type="match status" value="1"/>
</dbReference>
<dbReference type="AlphaFoldDB" id="A0A7J4IZ55"/>
<feature type="domain" description="Thiamine phosphate synthase/TenI" evidence="12">
    <location>
        <begin position="6"/>
        <end position="184"/>
    </location>
</feature>
<dbReference type="GO" id="GO:0004789">
    <property type="term" value="F:thiamine-phosphate diphosphorylase activity"/>
    <property type="evidence" value="ECO:0007669"/>
    <property type="project" value="UniProtKB-UniRule"/>
</dbReference>
<evidence type="ECO:0000256" key="3">
    <source>
        <dbReference type="ARBA" id="ARBA00022723"/>
    </source>
</evidence>
<feature type="binding site" evidence="9">
    <location>
        <position position="104"/>
    </location>
    <ligand>
        <name>4-amino-2-methyl-5-(diphosphooxymethyl)pyrimidine</name>
        <dbReference type="ChEBI" id="CHEBI:57841"/>
    </ligand>
</feature>
<keyword evidence="5 9" id="KW-0784">Thiamine biosynthesis</keyword>
<evidence type="ECO:0000256" key="5">
    <source>
        <dbReference type="ARBA" id="ARBA00022977"/>
    </source>
</evidence>
<evidence type="ECO:0000256" key="6">
    <source>
        <dbReference type="ARBA" id="ARBA00047334"/>
    </source>
</evidence>
<dbReference type="InterPro" id="IPR013785">
    <property type="entry name" value="Aldolase_TIM"/>
</dbReference>
<evidence type="ECO:0000256" key="10">
    <source>
        <dbReference type="RuleBase" id="RU003826"/>
    </source>
</evidence>
<evidence type="ECO:0000256" key="4">
    <source>
        <dbReference type="ARBA" id="ARBA00022842"/>
    </source>
</evidence>
<feature type="binding site" evidence="9">
    <location>
        <position position="66"/>
    </location>
    <ligand>
        <name>4-amino-2-methyl-5-(diphosphooxymethyl)pyrimidine</name>
        <dbReference type="ChEBI" id="CHEBI:57841"/>
    </ligand>
</feature>
<proteinExistence type="inferred from homology"/>
<comment type="catalytic activity">
    <reaction evidence="6 9 10">
        <text>4-methyl-5-(2-phosphooxyethyl)-thiazole + 4-amino-2-methyl-5-(diphosphooxymethyl)pyrimidine + H(+) = thiamine phosphate + diphosphate</text>
        <dbReference type="Rhea" id="RHEA:22328"/>
        <dbReference type="ChEBI" id="CHEBI:15378"/>
        <dbReference type="ChEBI" id="CHEBI:33019"/>
        <dbReference type="ChEBI" id="CHEBI:37575"/>
        <dbReference type="ChEBI" id="CHEBI:57841"/>
        <dbReference type="ChEBI" id="CHEBI:58296"/>
        <dbReference type="EC" id="2.5.1.3"/>
    </reaction>
</comment>
<accession>A0A7J4IZ55</accession>
<dbReference type="Pfam" id="PF02581">
    <property type="entry name" value="TMP-TENI"/>
    <property type="match status" value="1"/>
</dbReference>
<comment type="caution">
    <text evidence="13">The sequence shown here is derived from an EMBL/GenBank/DDBJ whole genome shotgun (WGS) entry which is preliminary data.</text>
</comment>
<comment type="pathway">
    <text evidence="1 9 11">Cofactor biosynthesis; thiamine diphosphate biosynthesis; thiamine phosphate from 4-amino-2-methyl-5-diphosphomethylpyrimidine and 4-methyl-5-(2-phosphoethyl)-thiazole: step 1/1.</text>
</comment>
<comment type="catalytic activity">
    <reaction evidence="7 9 10">
        <text>2-(2-carboxy-4-methylthiazol-5-yl)ethyl phosphate + 4-amino-2-methyl-5-(diphosphooxymethyl)pyrimidine + 2 H(+) = thiamine phosphate + CO2 + diphosphate</text>
        <dbReference type="Rhea" id="RHEA:47848"/>
        <dbReference type="ChEBI" id="CHEBI:15378"/>
        <dbReference type="ChEBI" id="CHEBI:16526"/>
        <dbReference type="ChEBI" id="CHEBI:33019"/>
        <dbReference type="ChEBI" id="CHEBI:37575"/>
        <dbReference type="ChEBI" id="CHEBI:57841"/>
        <dbReference type="ChEBI" id="CHEBI:62890"/>
        <dbReference type="EC" id="2.5.1.3"/>
    </reaction>
</comment>
<dbReference type="GO" id="GO:0005737">
    <property type="term" value="C:cytoplasm"/>
    <property type="evidence" value="ECO:0007669"/>
    <property type="project" value="TreeGrafter"/>
</dbReference>
<dbReference type="CDD" id="cd00564">
    <property type="entry name" value="TMP_TenI"/>
    <property type="match status" value="1"/>
</dbReference>
<comment type="catalytic activity">
    <reaction evidence="8 9 10">
        <text>2-[(2R,5Z)-2-carboxy-4-methylthiazol-5(2H)-ylidene]ethyl phosphate + 4-amino-2-methyl-5-(diphosphooxymethyl)pyrimidine + 2 H(+) = thiamine phosphate + CO2 + diphosphate</text>
        <dbReference type="Rhea" id="RHEA:47844"/>
        <dbReference type="ChEBI" id="CHEBI:15378"/>
        <dbReference type="ChEBI" id="CHEBI:16526"/>
        <dbReference type="ChEBI" id="CHEBI:33019"/>
        <dbReference type="ChEBI" id="CHEBI:37575"/>
        <dbReference type="ChEBI" id="CHEBI:57841"/>
        <dbReference type="ChEBI" id="CHEBI:62899"/>
        <dbReference type="EC" id="2.5.1.3"/>
    </reaction>
</comment>
<dbReference type="GO" id="GO:0009228">
    <property type="term" value="P:thiamine biosynthetic process"/>
    <property type="evidence" value="ECO:0007669"/>
    <property type="project" value="UniProtKB-KW"/>
</dbReference>
<evidence type="ECO:0000256" key="11">
    <source>
        <dbReference type="RuleBase" id="RU004253"/>
    </source>
</evidence>
<dbReference type="UniPathway" id="UPA00060">
    <property type="reaction ID" value="UER00141"/>
</dbReference>
<dbReference type="EMBL" id="DUGC01000046">
    <property type="protein sequence ID" value="HIH09549.1"/>
    <property type="molecule type" value="Genomic_DNA"/>
</dbReference>
<keyword evidence="4 9" id="KW-0460">Magnesium</keyword>
<comment type="cofactor">
    <cofactor evidence="9">
        <name>Mg(2+)</name>
        <dbReference type="ChEBI" id="CHEBI:18420"/>
    </cofactor>
    <text evidence="9">Binds 1 Mg(2+) ion per subunit.</text>
</comment>
<evidence type="ECO:0000313" key="13">
    <source>
        <dbReference type="EMBL" id="HIH09549.1"/>
    </source>
</evidence>
<feature type="binding site" evidence="9">
    <location>
        <position position="133"/>
    </location>
    <ligand>
        <name>4-amino-2-methyl-5-(diphosphooxymethyl)pyrimidine</name>
        <dbReference type="ChEBI" id="CHEBI:57841"/>
    </ligand>
</feature>
<evidence type="ECO:0000259" key="12">
    <source>
        <dbReference type="Pfam" id="PF02581"/>
    </source>
</evidence>
<evidence type="ECO:0000256" key="9">
    <source>
        <dbReference type="HAMAP-Rule" id="MF_00097"/>
    </source>
</evidence>
<comment type="similarity">
    <text evidence="9 10">Belongs to the thiamine-phosphate synthase family.</text>
</comment>
<dbReference type="InterPro" id="IPR022998">
    <property type="entry name" value="ThiamineP_synth_TenI"/>
</dbReference>
<dbReference type="SUPFAM" id="SSF51391">
    <property type="entry name" value="Thiamin phosphate synthase"/>
    <property type="match status" value="1"/>
</dbReference>
<feature type="binding site" evidence="9">
    <location>
        <position position="86"/>
    </location>
    <ligand>
        <name>Mg(2+)</name>
        <dbReference type="ChEBI" id="CHEBI:18420"/>
    </ligand>
</feature>
<dbReference type="InterPro" id="IPR036206">
    <property type="entry name" value="ThiamineP_synth_sf"/>
</dbReference>